<evidence type="ECO:0000313" key="1">
    <source>
        <dbReference type="EMBL" id="GAG67410.1"/>
    </source>
</evidence>
<dbReference type="AlphaFoldDB" id="X0ZCP8"/>
<proteinExistence type="predicted"/>
<feature type="non-terminal residue" evidence="1">
    <location>
        <position position="1"/>
    </location>
</feature>
<organism evidence="1">
    <name type="scientific">marine sediment metagenome</name>
    <dbReference type="NCBI Taxonomy" id="412755"/>
    <lineage>
        <taxon>unclassified sequences</taxon>
        <taxon>metagenomes</taxon>
        <taxon>ecological metagenomes</taxon>
    </lineage>
</organism>
<reference evidence="1" key="1">
    <citation type="journal article" date="2014" name="Front. Microbiol.">
        <title>High frequency of phylogenetically diverse reductive dehalogenase-homologous genes in deep subseafloor sedimentary metagenomes.</title>
        <authorList>
            <person name="Kawai M."/>
            <person name="Futagami T."/>
            <person name="Toyoda A."/>
            <person name="Takaki Y."/>
            <person name="Nishi S."/>
            <person name="Hori S."/>
            <person name="Arai W."/>
            <person name="Tsubouchi T."/>
            <person name="Morono Y."/>
            <person name="Uchiyama I."/>
            <person name="Ito T."/>
            <person name="Fujiyama A."/>
            <person name="Inagaki F."/>
            <person name="Takami H."/>
        </authorList>
    </citation>
    <scope>NUCLEOTIDE SEQUENCE</scope>
    <source>
        <strain evidence="1">Expedition CK06-06</strain>
    </source>
</reference>
<dbReference type="EMBL" id="BART01006650">
    <property type="protein sequence ID" value="GAG67410.1"/>
    <property type="molecule type" value="Genomic_DNA"/>
</dbReference>
<gene>
    <name evidence="1" type="ORF">S01H4_15180</name>
</gene>
<name>X0ZCP8_9ZZZZ</name>
<protein>
    <submittedName>
        <fullName evidence="1">Uncharacterized protein</fullName>
    </submittedName>
</protein>
<sequence length="115" mass="12331">AGVIVLSDVELATNTDILQGTRLQTVPAGGFLTFEMQGQYNDATSYNTVSIQMPNGDTPLNEVRVPATNPAIAGVIDDRQKLMITLPIAQGGHTVFSTTEFSSNTLSWRVTYTPA</sequence>
<accession>X0ZCP8</accession>
<comment type="caution">
    <text evidence="1">The sequence shown here is derived from an EMBL/GenBank/DDBJ whole genome shotgun (WGS) entry which is preliminary data.</text>
</comment>